<dbReference type="SUPFAM" id="SSF48371">
    <property type="entry name" value="ARM repeat"/>
    <property type="match status" value="1"/>
</dbReference>
<dbReference type="InterPro" id="IPR016024">
    <property type="entry name" value="ARM-type_fold"/>
</dbReference>
<feature type="compositionally biased region" description="Basic residues" evidence="4">
    <location>
        <begin position="1"/>
        <end position="12"/>
    </location>
</feature>
<evidence type="ECO:0000256" key="4">
    <source>
        <dbReference type="SAM" id="MobiDB-lite"/>
    </source>
</evidence>
<gene>
    <name evidence="5" type="ORF">HJC23_000748</name>
</gene>
<feature type="region of interest" description="Disordered" evidence="4">
    <location>
        <begin position="265"/>
        <end position="289"/>
    </location>
</feature>
<feature type="compositionally biased region" description="Acidic residues" evidence="4">
    <location>
        <begin position="328"/>
        <end position="337"/>
    </location>
</feature>
<dbReference type="InterPro" id="IPR005343">
    <property type="entry name" value="Noc2"/>
</dbReference>
<evidence type="ECO:0000313" key="5">
    <source>
        <dbReference type="EMBL" id="KAL3793206.1"/>
    </source>
</evidence>
<feature type="compositionally biased region" description="Polar residues" evidence="4">
    <location>
        <begin position="46"/>
        <end position="59"/>
    </location>
</feature>
<dbReference type="EMBL" id="JABMIG020000093">
    <property type="protein sequence ID" value="KAL3793206.1"/>
    <property type="molecule type" value="Genomic_DNA"/>
</dbReference>
<feature type="compositionally biased region" description="Acidic residues" evidence="4">
    <location>
        <begin position="185"/>
        <end position="206"/>
    </location>
</feature>
<evidence type="ECO:0000256" key="3">
    <source>
        <dbReference type="ARBA" id="ARBA00023242"/>
    </source>
</evidence>
<reference evidence="5 6" key="1">
    <citation type="journal article" date="2020" name="G3 (Bethesda)">
        <title>Improved Reference Genome for Cyclotella cryptica CCMP332, a Model for Cell Wall Morphogenesis, Salinity Adaptation, and Lipid Production in Diatoms (Bacillariophyta).</title>
        <authorList>
            <person name="Roberts W.R."/>
            <person name="Downey K.M."/>
            <person name="Ruck E.C."/>
            <person name="Traller J.C."/>
            <person name="Alverson A.J."/>
        </authorList>
    </citation>
    <scope>NUCLEOTIDE SEQUENCE [LARGE SCALE GENOMIC DNA]</scope>
    <source>
        <strain evidence="5 6">CCMP332</strain>
    </source>
</reference>
<proteinExistence type="inferred from homology"/>
<feature type="compositionally biased region" description="Basic and acidic residues" evidence="4">
    <location>
        <begin position="60"/>
        <end position="77"/>
    </location>
</feature>
<feature type="compositionally biased region" description="Basic and acidic residues" evidence="4">
    <location>
        <begin position="164"/>
        <end position="179"/>
    </location>
</feature>
<accession>A0ABD3Q141</accession>
<dbReference type="AlphaFoldDB" id="A0ABD3Q141"/>
<dbReference type="PANTHER" id="PTHR12687:SF4">
    <property type="entry name" value="NUCLEOLAR COMPLEX PROTEIN 2 HOMOLOG"/>
    <property type="match status" value="1"/>
</dbReference>
<dbReference type="GO" id="GO:0005634">
    <property type="term" value="C:nucleus"/>
    <property type="evidence" value="ECO:0007669"/>
    <property type="project" value="UniProtKB-SubCell"/>
</dbReference>
<keyword evidence="3" id="KW-0539">Nucleus</keyword>
<protein>
    <recommendedName>
        <fullName evidence="7">Nucleolar complex protein 2 homolog</fullName>
    </recommendedName>
</protein>
<comment type="similarity">
    <text evidence="2">Belongs to the NOC2 family.</text>
</comment>
<dbReference type="PANTHER" id="PTHR12687">
    <property type="entry name" value="NUCLEOLAR COMPLEX 2 AND RAD4-RELATED"/>
    <property type="match status" value="1"/>
</dbReference>
<feature type="compositionally biased region" description="Basic residues" evidence="4">
    <location>
        <begin position="30"/>
        <end position="41"/>
    </location>
</feature>
<name>A0ABD3Q141_9STRA</name>
<evidence type="ECO:0000256" key="2">
    <source>
        <dbReference type="ARBA" id="ARBA00005907"/>
    </source>
</evidence>
<feature type="region of interest" description="Disordered" evidence="4">
    <location>
        <begin position="1"/>
        <end position="213"/>
    </location>
</feature>
<comment type="caution">
    <text evidence="5">The sequence shown here is derived from an EMBL/GenBank/DDBJ whole genome shotgun (WGS) entry which is preliminary data.</text>
</comment>
<evidence type="ECO:0000256" key="1">
    <source>
        <dbReference type="ARBA" id="ARBA00004123"/>
    </source>
</evidence>
<evidence type="ECO:0008006" key="7">
    <source>
        <dbReference type="Google" id="ProtNLM"/>
    </source>
</evidence>
<dbReference type="Proteomes" id="UP001516023">
    <property type="component" value="Unassembled WGS sequence"/>
</dbReference>
<comment type="subcellular location">
    <subcellularLocation>
        <location evidence="1">Nucleus</location>
    </subcellularLocation>
</comment>
<feature type="compositionally biased region" description="Acidic residues" evidence="4">
    <location>
        <begin position="105"/>
        <end position="151"/>
    </location>
</feature>
<feature type="region of interest" description="Disordered" evidence="4">
    <location>
        <begin position="325"/>
        <end position="356"/>
    </location>
</feature>
<dbReference type="Pfam" id="PF03715">
    <property type="entry name" value="Noc2"/>
    <property type="match status" value="1"/>
</dbReference>
<sequence length="814" mass="90924">MAKTTKRSKKFIAKGGAKGMLEKKGITIAKKGKPVMRSKKKRTDDNNAVGNVKGNTNGSNKERNDEKERQERERSENDFTSTENLGSLDIDSFFEKAAGMKGDFGGEENDDNDEESNNDDDVNNDDDEMNGGVSDSEDDLDSLDSEEEDIAASEARLKKQLGKLSEKDPEFHKYLRENESSLLEFGEDDHEEEQEEMGDDDMEGDAEEKPTKVKRTETSANAMALDKFLLTPQRLESLEESAFTSHSIKGLKRIISAFKTACHLSDASGQGRDKAEDSDEEEDAPKKKREFQITSPVVFDRLMAVCLAQCHEEFCGHLLEGGKSNNDHEDEDGDESSENGQSENTTTLDENKPLNPKLYMKSPNWPALRPYLESFLKSTLHLLSEAGKEANLLKAVLQALAKYVPFLTAFPRLGKLMLKTCVKLWSAPLDTSEEYQFVRLQAFLRIRQLAITQPYPFIEDCLKMTYLSYAQRSKFGTASNVTTVLPTLTLWGILALHLRTALMKKTKESMAMVYCWQYMHCLKLWVAVLSAACGRNGSTESAASSKLGGGAGKDEEANLLRSLVFPLTEIILGVTRLVPITRYTPLRLHCVRLLQQLAASTESFIPTTFLLLGVLDSKEVRAKPLRDDGRGKSNANKSKSTVRGRLRKFNKEVNNGRWRAYSKGSIELCEKYSSFIVQERATLVDAPKDVRRLEALKPTNVPSMRERYDSAVSKEKRLEAVAAPVVASSEKTKQAGTKGRNDKRKGQVVEDDDSESDDKEFVDDDDDDEEEESTAKPAPKKRKVAAVNEADLNNVAALEQEDEVQEGIVWSDSE</sequence>
<keyword evidence="6" id="KW-1185">Reference proteome</keyword>
<organism evidence="5 6">
    <name type="scientific">Cyclotella cryptica</name>
    <dbReference type="NCBI Taxonomy" id="29204"/>
    <lineage>
        <taxon>Eukaryota</taxon>
        <taxon>Sar</taxon>
        <taxon>Stramenopiles</taxon>
        <taxon>Ochrophyta</taxon>
        <taxon>Bacillariophyta</taxon>
        <taxon>Coscinodiscophyceae</taxon>
        <taxon>Thalassiosirophycidae</taxon>
        <taxon>Stephanodiscales</taxon>
        <taxon>Stephanodiscaceae</taxon>
        <taxon>Cyclotella</taxon>
    </lineage>
</organism>
<evidence type="ECO:0000313" key="6">
    <source>
        <dbReference type="Proteomes" id="UP001516023"/>
    </source>
</evidence>
<feature type="region of interest" description="Disordered" evidence="4">
    <location>
        <begin position="723"/>
        <end position="814"/>
    </location>
</feature>
<feature type="compositionally biased region" description="Acidic residues" evidence="4">
    <location>
        <begin position="749"/>
        <end position="772"/>
    </location>
</feature>